<name>A0A9Q2WEL1_9ENTR</name>
<reference evidence="1" key="1">
    <citation type="submission" date="2021-05" db="EMBL/GenBank/DDBJ databases">
        <title>The batch submission of Enterobacter spp. strains.</title>
        <authorList>
            <person name="Wei L."/>
            <person name="Wang C."/>
            <person name="Feng Y."/>
            <person name="Zong Z."/>
        </authorList>
    </citation>
    <scope>NUCLEOTIDE SEQUENCE</scope>
    <source>
        <strain evidence="1">090086</strain>
    </source>
</reference>
<proteinExistence type="predicted"/>
<gene>
    <name evidence="1" type="ORF">KK080_15765</name>
</gene>
<dbReference type="Proteomes" id="UP000742934">
    <property type="component" value="Unassembled WGS sequence"/>
</dbReference>
<comment type="caution">
    <text evidence="1">The sequence shown here is derived from an EMBL/GenBank/DDBJ whole genome shotgun (WGS) entry which is preliminary data.</text>
</comment>
<sequence>MEKIACNLNELEVGHIFSLQVEKVAAILADLPAEQIPLDMSDATAFTFELCDKRFTLINTGCGSLAVRTN</sequence>
<protein>
    <submittedName>
        <fullName evidence="1">Uncharacterized protein</fullName>
    </submittedName>
</protein>
<dbReference type="AlphaFoldDB" id="A0A9Q2WEL1"/>
<evidence type="ECO:0000313" key="1">
    <source>
        <dbReference type="EMBL" id="MBT1778258.1"/>
    </source>
</evidence>
<accession>A0A9Q2WEL1</accession>
<evidence type="ECO:0000313" key="2">
    <source>
        <dbReference type="Proteomes" id="UP000742934"/>
    </source>
</evidence>
<organism evidence="1 2">
    <name type="scientific">Enterobacter hormaechei subsp. hoffmannii</name>
    <dbReference type="NCBI Taxonomy" id="1812934"/>
    <lineage>
        <taxon>Bacteria</taxon>
        <taxon>Pseudomonadati</taxon>
        <taxon>Pseudomonadota</taxon>
        <taxon>Gammaproteobacteria</taxon>
        <taxon>Enterobacterales</taxon>
        <taxon>Enterobacteriaceae</taxon>
        <taxon>Enterobacter</taxon>
        <taxon>Enterobacter cloacae complex</taxon>
    </lineage>
</organism>
<dbReference type="EMBL" id="JAHEVK010000019">
    <property type="protein sequence ID" value="MBT1778258.1"/>
    <property type="molecule type" value="Genomic_DNA"/>
</dbReference>